<comment type="caution">
    <text evidence="1">The sequence shown here is derived from an EMBL/GenBank/DDBJ whole genome shotgun (WGS) entry which is preliminary data.</text>
</comment>
<organism evidence="1 2">
    <name type="scientific">Sphingomonas cynarae</name>
    <dbReference type="NCBI Taxonomy" id="930197"/>
    <lineage>
        <taxon>Bacteria</taxon>
        <taxon>Pseudomonadati</taxon>
        <taxon>Pseudomonadota</taxon>
        <taxon>Alphaproteobacteria</taxon>
        <taxon>Sphingomonadales</taxon>
        <taxon>Sphingomonadaceae</taxon>
        <taxon>Sphingomonas</taxon>
    </lineage>
</organism>
<evidence type="ECO:0000313" key="1">
    <source>
        <dbReference type="EMBL" id="GAA3707645.1"/>
    </source>
</evidence>
<protein>
    <submittedName>
        <fullName evidence="1">Uncharacterized protein</fullName>
    </submittedName>
</protein>
<accession>A0ABP7DMC4</accession>
<reference evidence="2" key="1">
    <citation type="journal article" date="2019" name="Int. J. Syst. Evol. Microbiol.">
        <title>The Global Catalogue of Microorganisms (GCM) 10K type strain sequencing project: providing services to taxonomists for standard genome sequencing and annotation.</title>
        <authorList>
            <consortium name="The Broad Institute Genomics Platform"/>
            <consortium name="The Broad Institute Genome Sequencing Center for Infectious Disease"/>
            <person name="Wu L."/>
            <person name="Ma J."/>
        </authorList>
    </citation>
    <scope>NUCLEOTIDE SEQUENCE [LARGE SCALE GENOMIC DNA]</scope>
    <source>
        <strain evidence="2">JCM 17498</strain>
    </source>
</reference>
<proteinExistence type="predicted"/>
<dbReference type="EMBL" id="BAABBF010000003">
    <property type="protein sequence ID" value="GAA3707645.1"/>
    <property type="molecule type" value="Genomic_DNA"/>
</dbReference>
<name>A0ABP7DMC4_9SPHN</name>
<evidence type="ECO:0000313" key="2">
    <source>
        <dbReference type="Proteomes" id="UP001500523"/>
    </source>
</evidence>
<sequence length="321" mass="35581">MNGTTPRKVYCVLGARSLRYAQACMASLFRNASEPLDLALLTDAPADADALRAAMAPLVVGTPHRLSVFDQADADERAATQFADYPAIRHFRGGHPCWRKITDPVLYAADGEEVIILDPDVYFPNRFSFEPTPASGLLLMWQRPNCLLPEPLVRDAYDQNIPMADHTDIGVCQFRAPLPYRVLEELLATLDTDAHVRSMHVESIVWAALAEKMGGGYFDPAAWHCFGNTVAGRIARRLGKTGPDMLRQLAFGEMKAFHAGGIAKDWLVDAEREGLFANGTPRLEPTPVRPFVDYPRAKFERKIRVRQIARKLGLYSVMGGG</sequence>
<keyword evidence="2" id="KW-1185">Reference proteome</keyword>
<dbReference type="Proteomes" id="UP001500523">
    <property type="component" value="Unassembled WGS sequence"/>
</dbReference>
<gene>
    <name evidence="1" type="ORF">GCM10022268_16280</name>
</gene>
<dbReference type="RefSeq" id="WP_344692860.1">
    <property type="nucleotide sequence ID" value="NZ_BAABBF010000003.1"/>
</dbReference>